<feature type="transmembrane region" description="Helical" evidence="10">
    <location>
        <begin position="111"/>
        <end position="132"/>
    </location>
</feature>
<evidence type="ECO:0000256" key="5">
    <source>
        <dbReference type="ARBA" id="ARBA00022989"/>
    </source>
</evidence>
<feature type="transmembrane region" description="Helical" evidence="10">
    <location>
        <begin position="153"/>
        <end position="175"/>
    </location>
</feature>
<dbReference type="AlphaFoldDB" id="A0A853CEA7"/>
<accession>A0A853CEA7</accession>
<gene>
    <name evidence="12" type="ORF">GGQ55_001744</name>
</gene>
<keyword evidence="13" id="KW-1185">Reference proteome</keyword>
<keyword evidence="10" id="KW-0050">Antiport</keyword>
<dbReference type="Pfam" id="PF00999">
    <property type="entry name" value="Na_H_Exchanger"/>
    <property type="match status" value="1"/>
</dbReference>
<dbReference type="GO" id="GO:0005886">
    <property type="term" value="C:plasma membrane"/>
    <property type="evidence" value="ECO:0007669"/>
    <property type="project" value="UniProtKB-SubCell"/>
</dbReference>
<evidence type="ECO:0000313" key="12">
    <source>
        <dbReference type="EMBL" id="NYJ05466.1"/>
    </source>
</evidence>
<keyword evidence="4 10" id="KW-0812">Transmembrane</keyword>
<dbReference type="InterPro" id="IPR038770">
    <property type="entry name" value="Na+/solute_symporter_sf"/>
</dbReference>
<dbReference type="PANTHER" id="PTHR10110:SF86">
    <property type="entry name" value="SODIUM_HYDROGEN EXCHANGER 7"/>
    <property type="match status" value="1"/>
</dbReference>
<keyword evidence="9 10" id="KW-0739">Sodium transport</keyword>
<feature type="transmembrane region" description="Helical" evidence="10">
    <location>
        <begin position="345"/>
        <end position="365"/>
    </location>
</feature>
<dbReference type="GO" id="GO:0015385">
    <property type="term" value="F:sodium:proton antiporter activity"/>
    <property type="evidence" value="ECO:0007669"/>
    <property type="project" value="InterPro"/>
</dbReference>
<dbReference type="EMBL" id="JACBZT010000001">
    <property type="protein sequence ID" value="NYJ05466.1"/>
    <property type="molecule type" value="Genomic_DNA"/>
</dbReference>
<evidence type="ECO:0000256" key="2">
    <source>
        <dbReference type="ARBA" id="ARBA00022448"/>
    </source>
</evidence>
<comment type="subcellular location">
    <subcellularLocation>
        <location evidence="1 10">Cell membrane</location>
        <topology evidence="1 10">Multi-pass membrane protein</topology>
    </subcellularLocation>
</comment>
<evidence type="ECO:0000256" key="10">
    <source>
        <dbReference type="RuleBase" id="RU366002"/>
    </source>
</evidence>
<feature type="transmembrane region" description="Helical" evidence="10">
    <location>
        <begin position="377"/>
        <end position="401"/>
    </location>
</feature>
<evidence type="ECO:0000256" key="1">
    <source>
        <dbReference type="ARBA" id="ARBA00004651"/>
    </source>
</evidence>
<feature type="transmembrane region" description="Helical" evidence="10">
    <location>
        <begin position="54"/>
        <end position="70"/>
    </location>
</feature>
<feature type="transmembrane region" description="Helical" evidence="10">
    <location>
        <begin position="181"/>
        <end position="200"/>
    </location>
</feature>
<dbReference type="InterPro" id="IPR004705">
    <property type="entry name" value="Cation/H_exchanger_CPA1_bac"/>
</dbReference>
<name>A0A853CEA7_9ACTN</name>
<keyword evidence="2 10" id="KW-0813">Transport</keyword>
<dbReference type="RefSeq" id="WP_179716115.1">
    <property type="nucleotide sequence ID" value="NZ_JACBZT010000001.1"/>
</dbReference>
<evidence type="ECO:0000256" key="3">
    <source>
        <dbReference type="ARBA" id="ARBA00022475"/>
    </source>
</evidence>
<evidence type="ECO:0000256" key="9">
    <source>
        <dbReference type="ARBA" id="ARBA00023201"/>
    </source>
</evidence>
<keyword evidence="6 10" id="KW-0915">Sodium</keyword>
<protein>
    <submittedName>
        <fullName evidence="12">CPA1 family monovalent cation:H+ antiporter</fullName>
    </submittedName>
</protein>
<proteinExistence type="inferred from homology"/>
<keyword evidence="5 10" id="KW-1133">Transmembrane helix</keyword>
<organism evidence="12 13">
    <name type="scientific">Petropleomorpha daqingensis</name>
    <dbReference type="NCBI Taxonomy" id="2026353"/>
    <lineage>
        <taxon>Bacteria</taxon>
        <taxon>Bacillati</taxon>
        <taxon>Actinomycetota</taxon>
        <taxon>Actinomycetes</taxon>
        <taxon>Geodermatophilales</taxon>
        <taxon>Geodermatophilaceae</taxon>
        <taxon>Petropleomorpha</taxon>
    </lineage>
</organism>
<comment type="caution">
    <text evidence="12">The sequence shown here is derived from an EMBL/GenBank/DDBJ whole genome shotgun (WGS) entry which is preliminary data.</text>
</comment>
<keyword evidence="3 10" id="KW-1003">Cell membrane</keyword>
<reference evidence="12 13" key="1">
    <citation type="submission" date="2020-07" db="EMBL/GenBank/DDBJ databases">
        <title>Sequencing the genomes of 1000 actinobacteria strains.</title>
        <authorList>
            <person name="Klenk H.-P."/>
        </authorList>
    </citation>
    <scope>NUCLEOTIDE SEQUENCE [LARGE SCALE GENOMIC DNA]</scope>
    <source>
        <strain evidence="12 13">DSM 104001</strain>
    </source>
</reference>
<dbReference type="GO" id="GO:0051453">
    <property type="term" value="P:regulation of intracellular pH"/>
    <property type="evidence" value="ECO:0007669"/>
    <property type="project" value="TreeGrafter"/>
</dbReference>
<dbReference type="InterPro" id="IPR006153">
    <property type="entry name" value="Cation/H_exchanger_TM"/>
</dbReference>
<dbReference type="Proteomes" id="UP000541969">
    <property type="component" value="Unassembled WGS sequence"/>
</dbReference>
<feature type="domain" description="Cation/H+ exchanger transmembrane" evidence="11">
    <location>
        <begin position="12"/>
        <end position="403"/>
    </location>
</feature>
<feature type="transmembrane region" description="Helical" evidence="10">
    <location>
        <begin position="82"/>
        <end position="105"/>
    </location>
</feature>
<dbReference type="InterPro" id="IPR018422">
    <property type="entry name" value="Cation/H_exchanger_CPA1"/>
</dbReference>
<dbReference type="GO" id="GO:0015386">
    <property type="term" value="F:potassium:proton antiporter activity"/>
    <property type="evidence" value="ECO:0007669"/>
    <property type="project" value="TreeGrafter"/>
</dbReference>
<dbReference type="NCBIfam" id="TIGR00831">
    <property type="entry name" value="a_cpa1"/>
    <property type="match status" value="1"/>
</dbReference>
<sequence>MRGLEIVVVIGVLVLLGGVLAPWLRLPAPLVQLLLGVAVGFVPGLGDVEMPPEVVLFLFLPALLYWESLNTSLREARANVRVIFLSSVVLVLVTATTVALVGHALGLSWPMAWVLGAVLAPTDATAVAAVAGRLPRRQATLLRAESLINDGTALAVYGVAVGIAVGTLEIGAGGIAWRLAWSYVGGIAAGLAVASLAVLVRRRLHDVRLENLVGLLTPFVAYLPAELLGASGVVAVVTAGLALTQIPPTLIPARTRVQSRAFWTLTSYVLNGALFVLIGLELHAVVAGRSASELLAGSAIALLVSLVVVGTRLVWSNSTPYLIRAIDRRPAQRLRRVGFRQRQPLAWAGFRGAVSLAAALAIPATMDGGGPLEGRDLVLLVTFGVIVFTLVVQGLTLPAVVRWAHLPEDSRETEEQRLAQREATRAAMDAMEDRAAELGVPDDVWKQVHADYEEHLRELELKYAVLDGEAEDRDRDSLAALKAARRLRVALLADKRRALAQLRHDRRIDDLVLVRMQNQLDAEEVRLSGPVDDD</sequence>
<keyword evidence="8 10" id="KW-0472">Membrane</keyword>
<dbReference type="GO" id="GO:0098719">
    <property type="term" value="P:sodium ion import across plasma membrane"/>
    <property type="evidence" value="ECO:0007669"/>
    <property type="project" value="TreeGrafter"/>
</dbReference>
<feature type="transmembrane region" description="Helical" evidence="10">
    <location>
        <begin position="262"/>
        <end position="282"/>
    </location>
</feature>
<keyword evidence="7 10" id="KW-0406">Ion transport</keyword>
<comment type="similarity">
    <text evidence="10">Belongs to the monovalent cation:proton antiporter 1 (CPA1) transporter (TC 2.A.36) family.</text>
</comment>
<comment type="caution">
    <text evidence="10">Lacks conserved residue(s) required for the propagation of feature annotation.</text>
</comment>
<evidence type="ECO:0000256" key="8">
    <source>
        <dbReference type="ARBA" id="ARBA00023136"/>
    </source>
</evidence>
<comment type="function">
    <text evidence="10">Na(+)/H(+) antiporter that extrudes sodium in exchange for external protons.</text>
</comment>
<dbReference type="PANTHER" id="PTHR10110">
    <property type="entry name" value="SODIUM/HYDROGEN EXCHANGER"/>
    <property type="match status" value="1"/>
</dbReference>
<feature type="transmembrane region" description="Helical" evidence="10">
    <location>
        <begin position="6"/>
        <end position="23"/>
    </location>
</feature>
<feature type="transmembrane region" description="Helical" evidence="10">
    <location>
        <begin position="294"/>
        <end position="315"/>
    </location>
</feature>
<evidence type="ECO:0000313" key="13">
    <source>
        <dbReference type="Proteomes" id="UP000541969"/>
    </source>
</evidence>
<evidence type="ECO:0000256" key="4">
    <source>
        <dbReference type="ARBA" id="ARBA00022692"/>
    </source>
</evidence>
<evidence type="ECO:0000256" key="7">
    <source>
        <dbReference type="ARBA" id="ARBA00023065"/>
    </source>
</evidence>
<evidence type="ECO:0000259" key="11">
    <source>
        <dbReference type="Pfam" id="PF00999"/>
    </source>
</evidence>
<dbReference type="Gene3D" id="1.20.1530.20">
    <property type="match status" value="1"/>
</dbReference>
<evidence type="ECO:0000256" key="6">
    <source>
        <dbReference type="ARBA" id="ARBA00023053"/>
    </source>
</evidence>